<sequence length="799" mass="86609">MHVGRTSAASATHAGRGTARSWLLRHAHHDHHDRHDRKRWERPGLASSRAAAETIARMLAVGGASCWEVATGLYADALATRSVGRRGEVALRERHTAISCILTALTQSTAAGAPHELVARRMARDVTPPREAASVAEQEAMAMACAAVLRVLLAAGEFEKALRCARRWDRAGRSPIVKRRVLHTLLLETAGGGGKTGAKSEEEGGDDDKSAASRASLLRCGLLQFVEAARGIPGPAALLPLRAEGIPDRCVARWYVDAAVHTHVSPWTTCFSHVPSTSPSSEPFYREMIAYCCSRRQLPMPAAALDALPRRILQDNLAAAMRCCQEELVEATRRRLQDAVTAAVATAAPLRRRDAILCLELFSRQFRGGALRREDVRWWCAHLRRCPPDSVELATVWVALCQRLGLGELMLHPLPSASGVFPLLVVQAAQSGEAAEALFAAVQQGGPNPPVVDDLPPASGRSLLLLCTGVGDGAVVDWVLRHCRDRECLVQFVLDHLESHRDAAAQVLRVMLRPEHADAFGLLSARLSERGSVWLSRLAALAPRNRQWLVALRCLHGMAAPSIAHLHVAFLALAAPCTTPLSANVDFLWADASLTSLRAEVNPALWQIDAAKWEAALRFLAVGAKHMGHRPDLLRCYAGVVSRAAATRQAHAAVEALLARMTMTTGRAPPTAPSARGQLAALVRRKQWVEACALVAQVGGGATRDLVGLLAHHGRWVEASRAVARERKAAWVPLLIRAARNAGHWRAALWTVERAVSERMPLHYASVAELLACCASADVPLEAIRLWLRAQPGEPRQMH</sequence>
<dbReference type="OrthoDB" id="250046at2759"/>
<dbReference type="EMBL" id="MKKU01000291">
    <property type="protein sequence ID" value="RNF16507.1"/>
    <property type="molecule type" value="Genomic_DNA"/>
</dbReference>
<proteinExistence type="predicted"/>
<organism evidence="2 3">
    <name type="scientific">Trypanosoma conorhini</name>
    <dbReference type="NCBI Taxonomy" id="83891"/>
    <lineage>
        <taxon>Eukaryota</taxon>
        <taxon>Discoba</taxon>
        <taxon>Euglenozoa</taxon>
        <taxon>Kinetoplastea</taxon>
        <taxon>Metakinetoplastina</taxon>
        <taxon>Trypanosomatida</taxon>
        <taxon>Trypanosomatidae</taxon>
        <taxon>Trypanosoma</taxon>
    </lineage>
</organism>
<comment type="caution">
    <text evidence="2">The sequence shown here is derived from an EMBL/GenBank/DDBJ whole genome shotgun (WGS) entry which is preliminary data.</text>
</comment>
<evidence type="ECO:0000313" key="3">
    <source>
        <dbReference type="Proteomes" id="UP000284403"/>
    </source>
</evidence>
<dbReference type="Proteomes" id="UP000284403">
    <property type="component" value="Unassembled WGS sequence"/>
</dbReference>
<gene>
    <name evidence="2" type="ORF">Tco025E_05155</name>
</gene>
<reference evidence="2 3" key="1">
    <citation type="journal article" date="2018" name="BMC Genomics">
        <title>Genomic comparison of Trypanosoma conorhini and Trypanosoma rangeli to Trypanosoma cruzi strains of high and low virulence.</title>
        <authorList>
            <person name="Bradwell K.R."/>
            <person name="Koparde V.N."/>
            <person name="Matveyev A.V."/>
            <person name="Serrano M.G."/>
            <person name="Alves J.M."/>
            <person name="Parikh H."/>
            <person name="Huang B."/>
            <person name="Lee V."/>
            <person name="Espinosa-Alvarez O."/>
            <person name="Ortiz P.A."/>
            <person name="Costa-Martins A.G."/>
            <person name="Teixeira M.M."/>
            <person name="Buck G.A."/>
        </authorList>
    </citation>
    <scope>NUCLEOTIDE SEQUENCE [LARGE SCALE GENOMIC DNA]</scope>
    <source>
        <strain evidence="2 3">025E</strain>
    </source>
</reference>
<feature type="region of interest" description="Disordered" evidence="1">
    <location>
        <begin position="191"/>
        <end position="210"/>
    </location>
</feature>
<dbReference type="AlphaFoldDB" id="A0A3R7N5M6"/>
<dbReference type="GeneID" id="40318766"/>
<feature type="compositionally biased region" description="Basic and acidic residues" evidence="1">
    <location>
        <begin position="198"/>
        <end position="210"/>
    </location>
</feature>
<evidence type="ECO:0000313" key="2">
    <source>
        <dbReference type="EMBL" id="RNF16507.1"/>
    </source>
</evidence>
<keyword evidence="3" id="KW-1185">Reference proteome</keyword>
<dbReference type="RefSeq" id="XP_029227824.1">
    <property type="nucleotide sequence ID" value="XM_029372056.1"/>
</dbReference>
<evidence type="ECO:0000256" key="1">
    <source>
        <dbReference type="SAM" id="MobiDB-lite"/>
    </source>
</evidence>
<name>A0A3R7N5M6_9TRYP</name>
<accession>A0A3R7N5M6</accession>
<protein>
    <submittedName>
        <fullName evidence="2">Uncharacterized protein</fullName>
    </submittedName>
</protein>